<dbReference type="SMART" id="SM00226">
    <property type="entry name" value="LMWPc"/>
    <property type="match status" value="1"/>
</dbReference>
<comment type="caution">
    <text evidence="6">The sequence shown here is derived from an EMBL/GenBank/DDBJ whole genome shotgun (WGS) entry which is preliminary data.</text>
</comment>
<dbReference type="InterPro" id="IPR023485">
    <property type="entry name" value="Ptyr_pPase"/>
</dbReference>
<protein>
    <submittedName>
        <fullName evidence="6">Low molecular weight protein-tyrosine-phosphatase</fullName>
        <ecNumber evidence="6">3.1.3.48</ecNumber>
    </submittedName>
</protein>
<gene>
    <name evidence="6" type="ORF">V3330_05960</name>
</gene>
<dbReference type="InterPro" id="IPR052995">
    <property type="entry name" value="LMW-PTP"/>
</dbReference>
<evidence type="ECO:0000256" key="4">
    <source>
        <dbReference type="PIRSR" id="PIRSR617867-1"/>
    </source>
</evidence>
<dbReference type="Pfam" id="PF01451">
    <property type="entry name" value="LMWPc"/>
    <property type="match status" value="1"/>
</dbReference>
<dbReference type="PANTHER" id="PTHR47439">
    <property type="entry name" value="LOW MOLECULAR WEIGHT PHOSPHOTYROSINE PROTEIN PHOSPHATASE-RELATED"/>
    <property type="match status" value="1"/>
</dbReference>
<feature type="active site" description="Nucleophile" evidence="4">
    <location>
        <position position="11"/>
    </location>
</feature>
<dbReference type="InterPro" id="IPR017867">
    <property type="entry name" value="Tyr_phospatase_low_mol_wt"/>
</dbReference>
<evidence type="ECO:0000256" key="1">
    <source>
        <dbReference type="ARBA" id="ARBA00011063"/>
    </source>
</evidence>
<evidence type="ECO:0000259" key="5">
    <source>
        <dbReference type="SMART" id="SM00226"/>
    </source>
</evidence>
<dbReference type="PANTHER" id="PTHR47439:SF1">
    <property type="entry name" value="ACID PHOSPHATASE"/>
    <property type="match status" value="1"/>
</dbReference>
<dbReference type="GO" id="GO:0004725">
    <property type="term" value="F:protein tyrosine phosphatase activity"/>
    <property type="evidence" value="ECO:0007669"/>
    <property type="project" value="UniProtKB-EC"/>
</dbReference>
<dbReference type="CDD" id="cd16343">
    <property type="entry name" value="LMWPTP"/>
    <property type="match status" value="1"/>
</dbReference>
<name>A0AAW9REB3_9GAMM</name>
<feature type="active site" evidence="4">
    <location>
        <position position="17"/>
    </location>
</feature>
<evidence type="ECO:0000256" key="3">
    <source>
        <dbReference type="ARBA" id="ARBA00022912"/>
    </source>
</evidence>
<dbReference type="Proteomes" id="UP001359886">
    <property type="component" value="Unassembled WGS sequence"/>
</dbReference>
<dbReference type="AlphaFoldDB" id="A0AAW9REB3"/>
<feature type="active site" description="Proton donor" evidence="4">
    <location>
        <position position="127"/>
    </location>
</feature>
<dbReference type="Gene3D" id="3.40.50.2300">
    <property type="match status" value="1"/>
</dbReference>
<keyword evidence="3" id="KW-0904">Protein phosphatase</keyword>
<dbReference type="EC" id="3.1.3.48" evidence="6"/>
<dbReference type="RefSeq" id="WP_354694481.1">
    <property type="nucleotide sequence ID" value="NZ_JAZHOG010000003.1"/>
</dbReference>
<sequence length="154" mass="16939">MSEKNSVLFVCLGNICRSPAAEGVFRHVVAEAGREGDFEIDSAGTGSWHVGNPADKRMRAAAQRRGYALDSIARQLVSDDFERFDLILAMDDDNLRNVTALGNGNGRARVVLMREFCEQHGPGEVPDPYFGGDEGFEEVLDILEDACRGLLRHL</sequence>
<dbReference type="FunFam" id="3.40.50.2300:FF:000113">
    <property type="entry name" value="Low molecular weight protein-tyrosine-phosphatase"/>
    <property type="match status" value="1"/>
</dbReference>
<comment type="similarity">
    <text evidence="1">Belongs to the low molecular weight phosphotyrosine protein phosphatase family.</text>
</comment>
<dbReference type="PRINTS" id="PR00719">
    <property type="entry name" value="LMWPTPASE"/>
</dbReference>
<evidence type="ECO:0000256" key="2">
    <source>
        <dbReference type="ARBA" id="ARBA00022801"/>
    </source>
</evidence>
<feature type="domain" description="Phosphotyrosine protein phosphatase I" evidence="5">
    <location>
        <begin position="5"/>
        <end position="153"/>
    </location>
</feature>
<proteinExistence type="inferred from homology"/>
<keyword evidence="2 6" id="KW-0378">Hydrolase</keyword>
<reference evidence="6 7" key="1">
    <citation type="submission" date="2024-02" db="EMBL/GenBank/DDBJ databases">
        <title>A novel Wenzhouxiangellaceae bacterium, isolated from coastal sediments.</title>
        <authorList>
            <person name="Du Z.-J."/>
            <person name="Ye Y.-Q."/>
            <person name="Zhang X.-Y."/>
        </authorList>
    </citation>
    <scope>NUCLEOTIDE SEQUENCE [LARGE SCALE GENOMIC DNA]</scope>
    <source>
        <strain evidence="6 7">CH-27</strain>
    </source>
</reference>
<dbReference type="EMBL" id="JAZHOG010000003">
    <property type="protein sequence ID" value="MEJ8567165.1"/>
    <property type="molecule type" value="Genomic_DNA"/>
</dbReference>
<organism evidence="6 7">
    <name type="scientific">Elongatibacter sediminis</name>
    <dbReference type="NCBI Taxonomy" id="3119006"/>
    <lineage>
        <taxon>Bacteria</taxon>
        <taxon>Pseudomonadati</taxon>
        <taxon>Pseudomonadota</taxon>
        <taxon>Gammaproteobacteria</taxon>
        <taxon>Chromatiales</taxon>
        <taxon>Wenzhouxiangellaceae</taxon>
        <taxon>Elongatibacter</taxon>
    </lineage>
</organism>
<dbReference type="SUPFAM" id="SSF52788">
    <property type="entry name" value="Phosphotyrosine protein phosphatases I"/>
    <property type="match status" value="1"/>
</dbReference>
<evidence type="ECO:0000313" key="6">
    <source>
        <dbReference type="EMBL" id="MEJ8567165.1"/>
    </source>
</evidence>
<keyword evidence="7" id="KW-1185">Reference proteome</keyword>
<accession>A0AAW9REB3</accession>
<dbReference type="InterPro" id="IPR036196">
    <property type="entry name" value="Ptyr_pPase_sf"/>
</dbReference>
<evidence type="ECO:0000313" key="7">
    <source>
        <dbReference type="Proteomes" id="UP001359886"/>
    </source>
</evidence>